<proteinExistence type="predicted"/>
<reference evidence="2" key="1">
    <citation type="submission" date="2023-06" db="EMBL/GenBank/DDBJ databases">
        <title>Genome-scale phylogeny and comparative genomics of the fungal order Sordariales.</title>
        <authorList>
            <consortium name="Lawrence Berkeley National Laboratory"/>
            <person name="Hensen N."/>
            <person name="Bonometti L."/>
            <person name="Westerberg I."/>
            <person name="Brannstrom I.O."/>
            <person name="Guillou S."/>
            <person name="Cros-Aarteil S."/>
            <person name="Calhoun S."/>
            <person name="Haridas S."/>
            <person name="Kuo A."/>
            <person name="Mondo S."/>
            <person name="Pangilinan J."/>
            <person name="Riley R."/>
            <person name="LaButti K."/>
            <person name="Andreopoulos B."/>
            <person name="Lipzen A."/>
            <person name="Chen C."/>
            <person name="Yanf M."/>
            <person name="Daum C."/>
            <person name="Ng V."/>
            <person name="Clum A."/>
            <person name="Steindorff A."/>
            <person name="Ohm R."/>
            <person name="Martin F."/>
            <person name="Silar P."/>
            <person name="Natvig D."/>
            <person name="Lalanne C."/>
            <person name="Gautier V."/>
            <person name="Ament-velasquez S.L."/>
            <person name="Kruys A."/>
            <person name="Hutchinson M.I."/>
            <person name="Powell A.J."/>
            <person name="Barry K."/>
            <person name="Miller A.N."/>
            <person name="Grigoriev I.V."/>
            <person name="Debuchy R."/>
            <person name="Gladieux P."/>
            <person name="Thoren M.H."/>
            <person name="Johannesson H."/>
        </authorList>
    </citation>
    <scope>NUCLEOTIDE SEQUENCE</scope>
    <source>
        <strain evidence="2">SMH3187-1</strain>
    </source>
</reference>
<dbReference type="GO" id="GO:0031011">
    <property type="term" value="C:Ino80 complex"/>
    <property type="evidence" value="ECO:0007669"/>
    <property type="project" value="InterPro"/>
</dbReference>
<dbReference type="AlphaFoldDB" id="A0AA40EL16"/>
<evidence type="ECO:0000256" key="1">
    <source>
        <dbReference type="SAM" id="MobiDB-lite"/>
    </source>
</evidence>
<comment type="caution">
    <text evidence="2">The sequence shown here is derived from an EMBL/GenBank/DDBJ whole genome shotgun (WGS) entry which is preliminary data.</text>
</comment>
<keyword evidence="3" id="KW-1185">Reference proteome</keyword>
<feature type="compositionally biased region" description="Basic and acidic residues" evidence="1">
    <location>
        <begin position="50"/>
        <end position="61"/>
    </location>
</feature>
<evidence type="ECO:0000313" key="3">
    <source>
        <dbReference type="Proteomes" id="UP001172155"/>
    </source>
</evidence>
<dbReference type="Proteomes" id="UP001172155">
    <property type="component" value="Unassembled WGS sequence"/>
</dbReference>
<feature type="compositionally biased region" description="Low complexity" evidence="1">
    <location>
        <begin position="85"/>
        <end position="104"/>
    </location>
</feature>
<gene>
    <name evidence="2" type="ORF">B0T18DRAFT_440587</name>
</gene>
<sequence length="279" mass="28564">MAPSTKSAPAAKDRRKSGQAPASVNPTAGSLLITLKVKPHKLRAIVQPDFVKEDTPMKDVKVSPAPSATLPVAPHSSGENASDSTPDTPATGTPAPQPTAMGPPADGPKKKGVKRSAAVVNGNGEPKVRGKPGPKKKQRLEDGTIDGTATGRGAGLSAHKLGPKANQGAINAGLRALDRSGKPCRKWAKGSFTLKSFTGVIWDIPRWTAPPKTTVVEENGTSGVVSAEGSSKENDKEHVNGNGLLQLPPLRSEASGNGVDVEMKSVSPAPVGAQVAMAA</sequence>
<dbReference type="InterPro" id="IPR013175">
    <property type="entry name" value="INO80_su_Ies4"/>
</dbReference>
<organism evidence="2 3">
    <name type="scientific">Schizothecium vesticola</name>
    <dbReference type="NCBI Taxonomy" id="314040"/>
    <lineage>
        <taxon>Eukaryota</taxon>
        <taxon>Fungi</taxon>
        <taxon>Dikarya</taxon>
        <taxon>Ascomycota</taxon>
        <taxon>Pezizomycotina</taxon>
        <taxon>Sordariomycetes</taxon>
        <taxon>Sordariomycetidae</taxon>
        <taxon>Sordariales</taxon>
        <taxon>Schizotheciaceae</taxon>
        <taxon>Schizothecium</taxon>
    </lineage>
</organism>
<dbReference type="PANTHER" id="PTHR28061:SF1">
    <property type="entry name" value="INO80 COMPLEX SUBUNIT 4"/>
    <property type="match status" value="1"/>
</dbReference>
<feature type="compositionally biased region" description="Basic and acidic residues" evidence="1">
    <location>
        <begin position="230"/>
        <end position="239"/>
    </location>
</feature>
<feature type="region of interest" description="Disordered" evidence="1">
    <location>
        <begin position="222"/>
        <end position="264"/>
    </location>
</feature>
<dbReference type="PANTHER" id="PTHR28061">
    <property type="entry name" value="INO EIGHTY SUBUNIT 4"/>
    <property type="match status" value="1"/>
</dbReference>
<dbReference type="GO" id="GO:0006338">
    <property type="term" value="P:chromatin remodeling"/>
    <property type="evidence" value="ECO:0007669"/>
    <property type="project" value="InterPro"/>
</dbReference>
<dbReference type="Pfam" id="PF08193">
    <property type="entry name" value="INO80_Ies4"/>
    <property type="match status" value="1"/>
</dbReference>
<feature type="region of interest" description="Disordered" evidence="1">
    <location>
        <begin position="1"/>
        <end position="165"/>
    </location>
</feature>
<name>A0AA40EL16_9PEZI</name>
<feature type="compositionally biased region" description="Basic residues" evidence="1">
    <location>
        <begin position="129"/>
        <end position="138"/>
    </location>
</feature>
<evidence type="ECO:0000313" key="2">
    <source>
        <dbReference type="EMBL" id="KAK0741245.1"/>
    </source>
</evidence>
<protein>
    <submittedName>
        <fullName evidence="2">INO80 complex, subunit Ies4</fullName>
    </submittedName>
</protein>
<accession>A0AA40EL16</accession>
<dbReference type="EMBL" id="JAUKUD010000006">
    <property type="protein sequence ID" value="KAK0741245.1"/>
    <property type="molecule type" value="Genomic_DNA"/>
</dbReference>